<evidence type="ECO:0000313" key="1">
    <source>
        <dbReference type="EMBL" id="KAG0427463.1"/>
    </source>
</evidence>
<dbReference type="EMBL" id="JABSTQ010009623">
    <property type="protein sequence ID" value="KAG0427463.1"/>
    <property type="molecule type" value="Genomic_DNA"/>
</dbReference>
<sequence length="203" mass="21716">MLKNKPGIQTMASVCFTFHSMFLTAHLFAVVSADDVSMYLKLNSIDTSVQDVRLVAITRMIMMCVTIVVSLFLVIGIEDAVFSAILITAAVRHDSSHYPSVRRDIDCYEPKSSAHAVLVSNPRAALDCCQGLIGKQVYSYWRLKSNSDSADQAFTGGLGQESTKTAQQGSPRASNGSSDIKDSTATTAEESAPAGPTSVTDAP</sequence>
<name>A0AC60Q3N0_IXOPE</name>
<protein>
    <submittedName>
        <fullName evidence="1">Uncharacterized protein</fullName>
    </submittedName>
</protein>
<gene>
    <name evidence="1" type="ORF">HPB47_025477</name>
</gene>
<dbReference type="Proteomes" id="UP000805193">
    <property type="component" value="Unassembled WGS sequence"/>
</dbReference>
<keyword evidence="2" id="KW-1185">Reference proteome</keyword>
<comment type="caution">
    <text evidence="1">The sequence shown here is derived from an EMBL/GenBank/DDBJ whole genome shotgun (WGS) entry which is preliminary data.</text>
</comment>
<evidence type="ECO:0000313" key="2">
    <source>
        <dbReference type="Proteomes" id="UP000805193"/>
    </source>
</evidence>
<organism evidence="1 2">
    <name type="scientific">Ixodes persulcatus</name>
    <name type="common">Taiga tick</name>
    <dbReference type="NCBI Taxonomy" id="34615"/>
    <lineage>
        <taxon>Eukaryota</taxon>
        <taxon>Metazoa</taxon>
        <taxon>Ecdysozoa</taxon>
        <taxon>Arthropoda</taxon>
        <taxon>Chelicerata</taxon>
        <taxon>Arachnida</taxon>
        <taxon>Acari</taxon>
        <taxon>Parasitiformes</taxon>
        <taxon>Ixodida</taxon>
        <taxon>Ixodoidea</taxon>
        <taxon>Ixodidae</taxon>
        <taxon>Ixodinae</taxon>
        <taxon>Ixodes</taxon>
    </lineage>
</organism>
<reference evidence="1 2" key="1">
    <citation type="journal article" date="2020" name="Cell">
        <title>Large-Scale Comparative Analyses of Tick Genomes Elucidate Their Genetic Diversity and Vector Capacities.</title>
        <authorList>
            <consortium name="Tick Genome and Microbiome Consortium (TIGMIC)"/>
            <person name="Jia N."/>
            <person name="Wang J."/>
            <person name="Shi W."/>
            <person name="Du L."/>
            <person name="Sun Y."/>
            <person name="Zhan W."/>
            <person name="Jiang J.F."/>
            <person name="Wang Q."/>
            <person name="Zhang B."/>
            <person name="Ji P."/>
            <person name="Bell-Sakyi L."/>
            <person name="Cui X.M."/>
            <person name="Yuan T.T."/>
            <person name="Jiang B.G."/>
            <person name="Yang W.F."/>
            <person name="Lam T.T."/>
            <person name="Chang Q.C."/>
            <person name="Ding S.J."/>
            <person name="Wang X.J."/>
            <person name="Zhu J.G."/>
            <person name="Ruan X.D."/>
            <person name="Zhao L."/>
            <person name="Wei J.T."/>
            <person name="Ye R.Z."/>
            <person name="Que T.C."/>
            <person name="Du C.H."/>
            <person name="Zhou Y.H."/>
            <person name="Cheng J.X."/>
            <person name="Dai P.F."/>
            <person name="Guo W.B."/>
            <person name="Han X.H."/>
            <person name="Huang E.J."/>
            <person name="Li L.F."/>
            <person name="Wei W."/>
            <person name="Gao Y.C."/>
            <person name="Liu J.Z."/>
            <person name="Shao H.Z."/>
            <person name="Wang X."/>
            <person name="Wang C.C."/>
            <person name="Yang T.C."/>
            <person name="Huo Q.B."/>
            <person name="Li W."/>
            <person name="Chen H.Y."/>
            <person name="Chen S.E."/>
            <person name="Zhou L.G."/>
            <person name="Ni X.B."/>
            <person name="Tian J.H."/>
            <person name="Sheng Y."/>
            <person name="Liu T."/>
            <person name="Pan Y.S."/>
            <person name="Xia L.Y."/>
            <person name="Li J."/>
            <person name="Zhao F."/>
            <person name="Cao W.C."/>
        </authorList>
    </citation>
    <scope>NUCLEOTIDE SEQUENCE [LARGE SCALE GENOMIC DNA]</scope>
    <source>
        <strain evidence="1">Iper-2018</strain>
    </source>
</reference>
<accession>A0AC60Q3N0</accession>
<proteinExistence type="predicted"/>